<keyword evidence="4" id="KW-0430">Lectin</keyword>
<dbReference type="GO" id="GO:0030246">
    <property type="term" value="F:carbohydrate binding"/>
    <property type="evidence" value="ECO:0007669"/>
    <property type="project" value="UniProtKB-KW"/>
</dbReference>
<proteinExistence type="predicted"/>
<dbReference type="PROSITE" id="PS50041">
    <property type="entry name" value="C_TYPE_LECTIN_2"/>
    <property type="match status" value="1"/>
</dbReference>
<dbReference type="SUPFAM" id="SSF56436">
    <property type="entry name" value="C-type lectin-like"/>
    <property type="match status" value="1"/>
</dbReference>
<dbReference type="InterPro" id="IPR016187">
    <property type="entry name" value="CTDL_fold"/>
</dbReference>
<dbReference type="Proteomes" id="UP000596742">
    <property type="component" value="Unassembled WGS sequence"/>
</dbReference>
<dbReference type="SMART" id="SM00034">
    <property type="entry name" value="CLECT"/>
    <property type="match status" value="1"/>
</dbReference>
<gene>
    <name evidence="4" type="ORF">MGAL_10B091590</name>
</gene>
<keyword evidence="5" id="KW-1185">Reference proteome</keyword>
<dbReference type="AlphaFoldDB" id="A0A8B6E6K6"/>
<dbReference type="CDD" id="cd00037">
    <property type="entry name" value="CLECT"/>
    <property type="match status" value="1"/>
</dbReference>
<comment type="caution">
    <text evidence="4">The sequence shown here is derived from an EMBL/GenBank/DDBJ whole genome shotgun (WGS) entry which is preliminary data.</text>
</comment>
<dbReference type="EMBL" id="UYJE01004687">
    <property type="protein sequence ID" value="VDI30463.1"/>
    <property type="molecule type" value="Genomic_DNA"/>
</dbReference>
<reference evidence="4" key="1">
    <citation type="submission" date="2018-11" db="EMBL/GenBank/DDBJ databases">
        <authorList>
            <person name="Alioto T."/>
            <person name="Alioto T."/>
        </authorList>
    </citation>
    <scope>NUCLEOTIDE SEQUENCE</scope>
</reference>
<evidence type="ECO:0000256" key="1">
    <source>
        <dbReference type="ARBA" id="ARBA00023157"/>
    </source>
</evidence>
<evidence type="ECO:0000313" key="4">
    <source>
        <dbReference type="EMBL" id="VDI30463.1"/>
    </source>
</evidence>
<dbReference type="InterPro" id="IPR018378">
    <property type="entry name" value="C-type_lectin_CS"/>
</dbReference>
<evidence type="ECO:0000256" key="2">
    <source>
        <dbReference type="SAM" id="SignalP"/>
    </source>
</evidence>
<organism evidence="4 5">
    <name type="scientific">Mytilus galloprovincialis</name>
    <name type="common">Mediterranean mussel</name>
    <dbReference type="NCBI Taxonomy" id="29158"/>
    <lineage>
        <taxon>Eukaryota</taxon>
        <taxon>Metazoa</taxon>
        <taxon>Spiralia</taxon>
        <taxon>Lophotrochozoa</taxon>
        <taxon>Mollusca</taxon>
        <taxon>Bivalvia</taxon>
        <taxon>Autobranchia</taxon>
        <taxon>Pteriomorphia</taxon>
        <taxon>Mytilida</taxon>
        <taxon>Mytiloidea</taxon>
        <taxon>Mytilidae</taxon>
        <taxon>Mytilinae</taxon>
        <taxon>Mytilus</taxon>
    </lineage>
</organism>
<evidence type="ECO:0000259" key="3">
    <source>
        <dbReference type="PROSITE" id="PS50041"/>
    </source>
</evidence>
<dbReference type="PROSITE" id="PS00615">
    <property type="entry name" value="C_TYPE_LECTIN_1"/>
    <property type="match status" value="1"/>
</dbReference>
<feature type="signal peptide" evidence="2">
    <location>
        <begin position="1"/>
        <end position="19"/>
    </location>
</feature>
<dbReference type="Gene3D" id="3.10.100.10">
    <property type="entry name" value="Mannose-Binding Protein A, subunit A"/>
    <property type="match status" value="1"/>
</dbReference>
<protein>
    <submittedName>
        <fullName evidence="4">C-type lectin domain family 4 member D</fullName>
    </submittedName>
</protein>
<dbReference type="Pfam" id="PF00059">
    <property type="entry name" value="Lectin_C"/>
    <property type="match status" value="1"/>
</dbReference>
<keyword evidence="1" id="KW-1015">Disulfide bond</keyword>
<evidence type="ECO:0000313" key="5">
    <source>
        <dbReference type="Proteomes" id="UP000596742"/>
    </source>
</evidence>
<accession>A0A8B6E6K6</accession>
<feature type="chain" id="PRO_5032674216" evidence="2">
    <location>
        <begin position="20"/>
        <end position="200"/>
    </location>
</feature>
<dbReference type="OrthoDB" id="6112463at2759"/>
<name>A0A8B6E6K6_MYTGA</name>
<dbReference type="PANTHER" id="PTHR22803">
    <property type="entry name" value="MANNOSE, PHOSPHOLIPASE, LECTIN RECEPTOR RELATED"/>
    <property type="match status" value="1"/>
</dbReference>
<keyword evidence="2" id="KW-0732">Signal</keyword>
<feature type="domain" description="C-type lectin" evidence="3">
    <location>
        <begin position="71"/>
        <end position="187"/>
    </location>
</feature>
<dbReference type="InterPro" id="IPR001304">
    <property type="entry name" value="C-type_lectin-like"/>
</dbReference>
<sequence>MIHIALVIILMATYTEVSGKDICLAKKEENCFTILRNQLKRFENSISDLVKGLKEKTVISNVGCKKDWYRFKDHCYYLSKEKKSWFEAERYCRTEYSSLVTINDDNENNWLMSKLKANNVMSAWIGATDCDSDKWIWSSTFAPIKYSNWHSSEPNGYTKENCAAIYKKYNGKWIDGMCKYKSVFVCKRHITHTCRPLRDL</sequence>
<dbReference type="InterPro" id="IPR050111">
    <property type="entry name" value="C-type_lectin/snaclec_domain"/>
</dbReference>
<dbReference type="InterPro" id="IPR016186">
    <property type="entry name" value="C-type_lectin-like/link_sf"/>
</dbReference>